<evidence type="ECO:0000313" key="11">
    <source>
        <dbReference type="Proteomes" id="UP000031465"/>
    </source>
</evidence>
<dbReference type="GO" id="GO:0005737">
    <property type="term" value="C:cytoplasm"/>
    <property type="evidence" value="ECO:0007669"/>
    <property type="project" value="UniProtKB-SubCell"/>
</dbReference>
<dbReference type="AlphaFoldDB" id="A0A0C1JZP0"/>
<name>A0A0C1JZP0_9BACT</name>
<dbReference type="InterPro" id="IPR035901">
    <property type="entry name" value="GIY-YIG_endonuc_sf"/>
</dbReference>
<dbReference type="Pfam" id="PF08459">
    <property type="entry name" value="UvrC_RNaseH_dom"/>
    <property type="match status" value="1"/>
</dbReference>
<dbReference type="PROSITE" id="PS50165">
    <property type="entry name" value="UVRC"/>
    <property type="match status" value="1"/>
</dbReference>
<evidence type="ECO:0000256" key="1">
    <source>
        <dbReference type="ARBA" id="ARBA00022490"/>
    </source>
</evidence>
<dbReference type="GO" id="GO:0009380">
    <property type="term" value="C:excinuclease repair complex"/>
    <property type="evidence" value="ECO:0007669"/>
    <property type="project" value="InterPro"/>
</dbReference>
<organism evidence="10 11">
    <name type="scientific">Candidatus Protochlamydia amoebophila</name>
    <dbReference type="NCBI Taxonomy" id="362787"/>
    <lineage>
        <taxon>Bacteria</taxon>
        <taxon>Pseudomonadati</taxon>
        <taxon>Chlamydiota</taxon>
        <taxon>Chlamydiia</taxon>
        <taxon>Parachlamydiales</taxon>
        <taxon>Parachlamydiaceae</taxon>
        <taxon>Candidatus Protochlamydia</taxon>
    </lineage>
</organism>
<dbReference type="PROSITE" id="PS50164">
    <property type="entry name" value="GIY_YIG"/>
    <property type="match status" value="1"/>
</dbReference>
<accession>A0A0C1JZP0</accession>
<dbReference type="Pfam" id="PF22920">
    <property type="entry name" value="UvrC_RNaseH"/>
    <property type="match status" value="1"/>
</dbReference>
<evidence type="ECO:0000259" key="8">
    <source>
        <dbReference type="PROSITE" id="PS50164"/>
    </source>
</evidence>
<dbReference type="InterPro" id="IPR047296">
    <property type="entry name" value="GIY-YIG_UvrC_Cho"/>
</dbReference>
<dbReference type="Gene3D" id="3.40.1440.10">
    <property type="entry name" value="GIY-YIG endonuclease"/>
    <property type="match status" value="1"/>
</dbReference>
<dbReference type="PATRIC" id="fig|362787.3.peg.771"/>
<gene>
    <name evidence="7 10" type="primary">uvrC</name>
    <name evidence="10" type="ORF">DB44_CB00020</name>
</gene>
<evidence type="ECO:0000313" key="10">
    <source>
        <dbReference type="EMBL" id="KIC72697.1"/>
    </source>
</evidence>
<sequence length="610" mass="70062">MSYDPKKIDLFPTLPGVYLMKNEEGEVLYVGKAKNLRQRVKQYFVPGRDGRLMIPYLVAKINYIETIVVTSEKEALLLENNLIKQHKPRYNALLKDDKSYIALKISQNDAWATVRLVRYKGTPEPDGLYFGPYTSAQAARQTLDLLNKLFPLRQCSDQEFARRTRPCLLYQMKRCVGPCTQKCTKGEYQQHLDRTIKFLRGQNKDVLKDLYEEMRLLSEQLEFEKANHLLRTIRYIEKTIESQYVDRPLGHDADAIGLFRYGEHVVVVLMIFRGGKLVGSRHFEFDNIIEEDHELLTSFLLQHYEGATEIPSEILLPSKISDEHPVEEILSARREQKVNLQIPQRGEKKALIEIAQKNAEALFKTQKDEATLREKTLLEMQELLFLTNYPTRIECFDNSNIAGSEPVSSMVAFTDGLKDSKRYRTYRLKIGSKPDDYAAMYEVLTRRYKRAKEENDMPDLVVVDGGKGQLNIAVKVFEELNITGVDLLGLAKEAGRHDKGMTAEQVFTCYQKEPILLKANSPILFLLQKIRDEAHRVAISFHRKRRSKKTLKSALDDIPGIGPAKRKTLLTHFGSLKKIELAADAELREVKGISAANIEAIRTFFQGRKE</sequence>
<dbReference type="InterPro" id="IPR000305">
    <property type="entry name" value="GIY-YIG_endonuc"/>
</dbReference>
<dbReference type="Proteomes" id="UP000031465">
    <property type="component" value="Unassembled WGS sequence"/>
</dbReference>
<keyword evidence="3 7" id="KW-0228">DNA excision</keyword>
<dbReference type="Gene3D" id="3.30.420.340">
    <property type="entry name" value="UvrC, RNAse H endonuclease domain"/>
    <property type="match status" value="1"/>
</dbReference>
<protein>
    <recommendedName>
        <fullName evidence="7">UvrABC system protein C</fullName>
        <shortName evidence="7">Protein UvrC</shortName>
    </recommendedName>
    <alternativeName>
        <fullName evidence="7">Excinuclease ABC subunit C</fullName>
    </alternativeName>
</protein>
<evidence type="ECO:0000259" key="9">
    <source>
        <dbReference type="PROSITE" id="PS50165"/>
    </source>
</evidence>
<comment type="function">
    <text evidence="7">The UvrABC repair system catalyzes the recognition and processing of DNA lesions. UvrC both incises the 5' and 3' sides of the lesion. The N-terminal half is responsible for the 3' incision and the C-terminal half is responsible for the 5' incision.</text>
</comment>
<evidence type="ECO:0000256" key="3">
    <source>
        <dbReference type="ARBA" id="ARBA00022769"/>
    </source>
</evidence>
<keyword evidence="2 7" id="KW-0227">DNA damage</keyword>
<evidence type="ECO:0000256" key="7">
    <source>
        <dbReference type="HAMAP-Rule" id="MF_00203"/>
    </source>
</evidence>
<dbReference type="PANTHER" id="PTHR30562">
    <property type="entry name" value="UVRC/OXIDOREDUCTASE"/>
    <property type="match status" value="1"/>
</dbReference>
<dbReference type="SUPFAM" id="SSF82771">
    <property type="entry name" value="GIY-YIG endonuclease"/>
    <property type="match status" value="1"/>
</dbReference>
<feature type="domain" description="GIY-YIG" evidence="8">
    <location>
        <begin position="13"/>
        <end position="92"/>
    </location>
</feature>
<dbReference type="CDD" id="cd10434">
    <property type="entry name" value="GIY-YIG_UvrC_Cho"/>
    <property type="match status" value="1"/>
</dbReference>
<reference evidence="10 11" key="1">
    <citation type="journal article" date="2014" name="Mol. Biol. Evol.">
        <title>Massive expansion of Ubiquitination-related gene families within the Chlamydiae.</title>
        <authorList>
            <person name="Domman D."/>
            <person name="Collingro A."/>
            <person name="Lagkouvardos I."/>
            <person name="Gehre L."/>
            <person name="Weinmaier T."/>
            <person name="Rattei T."/>
            <person name="Subtil A."/>
            <person name="Horn M."/>
        </authorList>
    </citation>
    <scope>NUCLEOTIDE SEQUENCE [LARGE SCALE GENOMIC DNA]</scope>
    <source>
        <strain evidence="10 11">EI2</strain>
    </source>
</reference>
<dbReference type="NCBIfam" id="NF001824">
    <property type="entry name" value="PRK00558.1-5"/>
    <property type="match status" value="1"/>
</dbReference>
<evidence type="ECO:0000256" key="6">
    <source>
        <dbReference type="ARBA" id="ARBA00023236"/>
    </source>
</evidence>
<dbReference type="FunFam" id="3.40.1440.10:FF:000001">
    <property type="entry name" value="UvrABC system protein C"/>
    <property type="match status" value="1"/>
</dbReference>
<proteinExistence type="inferred from homology"/>
<dbReference type="InterPro" id="IPR050066">
    <property type="entry name" value="UvrABC_protein_C"/>
</dbReference>
<dbReference type="InterPro" id="IPR001162">
    <property type="entry name" value="UvrC_RNase_H_dom"/>
</dbReference>
<dbReference type="SUPFAM" id="SSF47781">
    <property type="entry name" value="RuvA domain 2-like"/>
    <property type="match status" value="1"/>
</dbReference>
<keyword evidence="5 7" id="KW-0234">DNA repair</keyword>
<dbReference type="InterPro" id="IPR036876">
    <property type="entry name" value="UVR_dom_sf"/>
</dbReference>
<dbReference type="Pfam" id="PF01541">
    <property type="entry name" value="GIY-YIG"/>
    <property type="match status" value="1"/>
</dbReference>
<dbReference type="NCBIfam" id="TIGR00194">
    <property type="entry name" value="uvrC"/>
    <property type="match status" value="1"/>
</dbReference>
<dbReference type="GO" id="GO:0009432">
    <property type="term" value="P:SOS response"/>
    <property type="evidence" value="ECO:0007669"/>
    <property type="project" value="UniProtKB-UniRule"/>
</dbReference>
<feature type="domain" description="UvrC family homology region profile" evidence="9">
    <location>
        <begin position="267"/>
        <end position="477"/>
    </location>
</feature>
<keyword evidence="1 7" id="KW-0963">Cytoplasm</keyword>
<comment type="subunit">
    <text evidence="7">Interacts with UvrB in an incision complex.</text>
</comment>
<comment type="caution">
    <text evidence="10">The sequence shown here is derived from an EMBL/GenBank/DDBJ whole genome shotgun (WGS) entry which is preliminary data.</text>
</comment>
<evidence type="ECO:0000256" key="2">
    <source>
        <dbReference type="ARBA" id="ARBA00022763"/>
    </source>
</evidence>
<dbReference type="GO" id="GO:0003677">
    <property type="term" value="F:DNA binding"/>
    <property type="evidence" value="ECO:0007669"/>
    <property type="project" value="UniProtKB-UniRule"/>
</dbReference>
<dbReference type="GO" id="GO:0006289">
    <property type="term" value="P:nucleotide-excision repair"/>
    <property type="evidence" value="ECO:0007669"/>
    <property type="project" value="UniProtKB-UniRule"/>
</dbReference>
<evidence type="ECO:0000256" key="5">
    <source>
        <dbReference type="ARBA" id="ARBA00023204"/>
    </source>
</evidence>
<comment type="subcellular location">
    <subcellularLocation>
        <location evidence="7">Cytoplasm</location>
    </subcellularLocation>
</comment>
<keyword evidence="4 7" id="KW-0267">Excision nuclease</keyword>
<comment type="similarity">
    <text evidence="7">Belongs to the UvrC family.</text>
</comment>
<dbReference type="InterPro" id="IPR010994">
    <property type="entry name" value="RuvA_2-like"/>
</dbReference>
<keyword evidence="6 7" id="KW-0742">SOS response</keyword>
<dbReference type="InterPro" id="IPR038476">
    <property type="entry name" value="UvrC_RNase_H_dom_sf"/>
</dbReference>
<dbReference type="SMART" id="SM00465">
    <property type="entry name" value="GIYc"/>
    <property type="match status" value="1"/>
</dbReference>
<dbReference type="RefSeq" id="WP_039357490.1">
    <property type="nucleotide sequence ID" value="NZ_JSAN01000048.1"/>
</dbReference>
<dbReference type="GO" id="GO:0009381">
    <property type="term" value="F:excinuclease ABC activity"/>
    <property type="evidence" value="ECO:0007669"/>
    <property type="project" value="UniProtKB-UniRule"/>
</dbReference>
<evidence type="ECO:0000256" key="4">
    <source>
        <dbReference type="ARBA" id="ARBA00022881"/>
    </source>
</evidence>
<dbReference type="Gene3D" id="1.10.150.20">
    <property type="entry name" value="5' to 3' exonuclease, C-terminal subdomain"/>
    <property type="match status" value="1"/>
</dbReference>
<dbReference type="EMBL" id="JSAN01000048">
    <property type="protein sequence ID" value="KIC72697.1"/>
    <property type="molecule type" value="Genomic_DNA"/>
</dbReference>
<dbReference type="SUPFAM" id="SSF46600">
    <property type="entry name" value="C-terminal UvrC-binding domain of UvrB"/>
    <property type="match status" value="1"/>
</dbReference>
<dbReference type="Pfam" id="PF14520">
    <property type="entry name" value="HHH_5"/>
    <property type="match status" value="1"/>
</dbReference>
<dbReference type="PANTHER" id="PTHR30562:SF1">
    <property type="entry name" value="UVRABC SYSTEM PROTEIN C"/>
    <property type="match status" value="1"/>
</dbReference>
<dbReference type="InterPro" id="IPR004791">
    <property type="entry name" value="UvrC"/>
</dbReference>
<dbReference type="HAMAP" id="MF_00203">
    <property type="entry name" value="UvrC"/>
    <property type="match status" value="1"/>
</dbReference>